<dbReference type="InterPro" id="IPR020568">
    <property type="entry name" value="Ribosomal_Su5_D2-typ_SF"/>
</dbReference>
<dbReference type="InterPro" id="IPR004087">
    <property type="entry name" value="KH_dom"/>
</dbReference>
<dbReference type="InterPro" id="IPR003029">
    <property type="entry name" value="S1_domain"/>
</dbReference>
<dbReference type="InterPro" id="IPR001247">
    <property type="entry name" value="ExoRNase_PH_dom1"/>
</dbReference>
<dbReference type="PROSITE" id="PS50084">
    <property type="entry name" value="KH_TYPE_1"/>
    <property type="match status" value="1"/>
</dbReference>
<evidence type="ECO:0000256" key="2">
    <source>
        <dbReference type="ARBA" id="ARBA00012416"/>
    </source>
</evidence>
<dbReference type="InterPro" id="IPR036612">
    <property type="entry name" value="KH_dom_type_1_sf"/>
</dbReference>
<dbReference type="CDD" id="cd00105">
    <property type="entry name" value="KH-I"/>
    <property type="match status" value="1"/>
</dbReference>
<keyword evidence="5" id="KW-0460">Magnesium</keyword>
<dbReference type="InterPro" id="IPR027408">
    <property type="entry name" value="PNPase/RNase_PH_dom_sf"/>
</dbReference>
<feature type="domain" description="S1 motif" evidence="9">
    <location>
        <begin position="597"/>
        <end position="660"/>
    </location>
</feature>
<dbReference type="SMART" id="SM00316">
    <property type="entry name" value="S1"/>
    <property type="match status" value="1"/>
</dbReference>
<evidence type="ECO:0000256" key="3">
    <source>
        <dbReference type="ARBA" id="ARBA00022679"/>
    </source>
</evidence>
<comment type="similarity">
    <text evidence="1">Belongs to the polyribonucleotide nucleotidyltransferase family.</text>
</comment>
<dbReference type="PANTHER" id="PTHR11252">
    <property type="entry name" value="POLYRIBONUCLEOTIDE NUCLEOTIDYLTRANSFERASE"/>
    <property type="match status" value="1"/>
</dbReference>
<dbReference type="EMBL" id="AP024814">
    <property type="protein sequence ID" value="BCZ17421.1"/>
    <property type="molecule type" value="Genomic_DNA"/>
</dbReference>
<organism evidence="10 11">
    <name type="scientific">Helicobacter gastrocanis</name>
    <dbReference type="NCBI Taxonomy" id="2849641"/>
    <lineage>
        <taxon>Bacteria</taxon>
        <taxon>Pseudomonadati</taxon>
        <taxon>Campylobacterota</taxon>
        <taxon>Epsilonproteobacteria</taxon>
        <taxon>Campylobacterales</taxon>
        <taxon>Helicobacteraceae</taxon>
        <taxon>Helicobacter</taxon>
    </lineage>
</organism>
<keyword evidence="4" id="KW-0548">Nucleotidyltransferase</keyword>
<dbReference type="Gene3D" id="3.30.230.70">
    <property type="entry name" value="GHMP Kinase, N-terminal domain"/>
    <property type="match status" value="2"/>
</dbReference>
<dbReference type="SMART" id="SM00322">
    <property type="entry name" value="KH"/>
    <property type="match status" value="1"/>
</dbReference>
<dbReference type="Proteomes" id="UP000826775">
    <property type="component" value="Chromosome"/>
</dbReference>
<dbReference type="PROSITE" id="PS50126">
    <property type="entry name" value="S1"/>
    <property type="match status" value="1"/>
</dbReference>
<evidence type="ECO:0000313" key="10">
    <source>
        <dbReference type="EMBL" id="BCZ17421.1"/>
    </source>
</evidence>
<evidence type="ECO:0000256" key="7">
    <source>
        <dbReference type="NCBIfam" id="TIGR03591"/>
    </source>
</evidence>
<evidence type="ECO:0000256" key="8">
    <source>
        <dbReference type="PROSITE-ProRule" id="PRU00117"/>
    </source>
</evidence>
<dbReference type="NCBIfam" id="TIGR03591">
    <property type="entry name" value="polynuc_phos"/>
    <property type="match status" value="1"/>
</dbReference>
<accession>A0ABN6I1D6</accession>
<protein>
    <recommendedName>
        <fullName evidence="2 7">Polyribonucleotide nucleotidyltransferase</fullName>
        <ecNumber evidence="2 7">2.7.7.8</ecNumber>
    </recommendedName>
</protein>
<dbReference type="Pfam" id="PF03725">
    <property type="entry name" value="RNase_PH_C"/>
    <property type="match status" value="1"/>
</dbReference>
<keyword evidence="3" id="KW-0808">Transferase</keyword>
<dbReference type="Gene3D" id="3.30.1370.10">
    <property type="entry name" value="K Homology domain, type 1"/>
    <property type="match status" value="1"/>
</dbReference>
<evidence type="ECO:0000256" key="4">
    <source>
        <dbReference type="ARBA" id="ARBA00022695"/>
    </source>
</evidence>
<name>A0ABN6I1D6_9HELI</name>
<keyword evidence="11" id="KW-1185">Reference proteome</keyword>
<dbReference type="InterPro" id="IPR012340">
    <property type="entry name" value="NA-bd_OB-fold"/>
</dbReference>
<dbReference type="SUPFAM" id="SSF54791">
    <property type="entry name" value="Eukaryotic type KH-domain (KH-domain type I)"/>
    <property type="match status" value="1"/>
</dbReference>
<reference evidence="10 11" key="1">
    <citation type="submission" date="2021-07" db="EMBL/GenBank/DDBJ databases">
        <title>Novel Helicobacter sp. Isolated from a dog.</title>
        <authorList>
            <person name="Rimbara E."/>
            <person name="Suzuki M."/>
        </authorList>
    </citation>
    <scope>NUCLEOTIDE SEQUENCE [LARGE SCALE GENOMIC DNA]</scope>
    <source>
        <strain evidence="11">NHP19-003</strain>
    </source>
</reference>
<dbReference type="EC" id="2.7.7.8" evidence="2 7"/>
<dbReference type="SUPFAM" id="SSF54211">
    <property type="entry name" value="Ribosomal protein S5 domain 2-like"/>
    <property type="match status" value="2"/>
</dbReference>
<keyword evidence="6 8" id="KW-0694">RNA-binding</keyword>
<proteinExistence type="inferred from homology"/>
<dbReference type="InterPro" id="IPR036345">
    <property type="entry name" value="ExoRNase_PH_dom2_sf"/>
</dbReference>
<dbReference type="SUPFAM" id="SSF55666">
    <property type="entry name" value="Ribonuclease PH domain 2-like"/>
    <property type="match status" value="2"/>
</dbReference>
<dbReference type="SUPFAM" id="SSF46915">
    <property type="entry name" value="Polynucleotide phosphorylase/guanosine pentaphosphate synthase (PNPase/GPSI), domain 3"/>
    <property type="match status" value="1"/>
</dbReference>
<evidence type="ECO:0000256" key="1">
    <source>
        <dbReference type="ARBA" id="ARBA00007404"/>
    </source>
</evidence>
<evidence type="ECO:0000259" key="9">
    <source>
        <dbReference type="PROSITE" id="PS50126"/>
    </source>
</evidence>
<sequence length="660" mass="72848">MQKINIGTEEFILDYMARQATSALLYRHQDTTILASVVVDLQTTEEDFLPLSVQYSQRAYAVGRLPGNFTRREGKMEDFETLTSRLIDRSLRPLFPKTYAHPTQITLLLLSHAYESDLQVCALNAASCALYLANVGVEQTIYAMRLKEKGDLFVAGSVDKILMIEMQAKEAADPLSEAHLLDLLATAHSKIKTQCALYTEHFAPHRNPKLETPQEKPINPYLMQILNTRFKPQILETMSLMAKSERGMQLEHLLEYIAHELNEHCPTELQHALQACFKEQLYRSILDKHERPDGRGLKQIRPIHIDTNLLPTCHSSVFFERGHTQALVTCTLGAEGDAKQNFGLQETSPTKERFMLHYNFLPFSVGEAAPLCAPSRRELGHGHLAQKALACSLPENAPVIRLVSEILESNGSSSMASVCAGSLALKASGIEPTALVAGVAMGLVFDGTKHAILSDISALEDMQGDMDFKIAGTNRGIVAMQMDTKLAGLPLEWLAEILEQAKEARLVILERMQEAVASMSINTNLPTTESFYIPTQKMSALIGPGGKHIKDILQRFGVQIDLDKTSGLVSVRGMQGEVSQAREHINQVLQLQNLSVGQKVQAFVKRVVDFGVFVRLEAGGDALLHKSNVGDLDLASLENGAPLLCEISKIEQGKVHVILA</sequence>
<dbReference type="InterPro" id="IPR004088">
    <property type="entry name" value="KH_dom_type_1"/>
</dbReference>
<dbReference type="Pfam" id="PF01138">
    <property type="entry name" value="RNase_PH"/>
    <property type="match status" value="2"/>
</dbReference>
<evidence type="ECO:0000313" key="11">
    <source>
        <dbReference type="Proteomes" id="UP000826775"/>
    </source>
</evidence>
<dbReference type="InterPro" id="IPR015847">
    <property type="entry name" value="ExoRNase_PH_dom2"/>
</dbReference>
<dbReference type="NCBIfam" id="NF008805">
    <property type="entry name" value="PRK11824.1"/>
    <property type="match status" value="1"/>
</dbReference>
<dbReference type="Gene3D" id="2.40.50.140">
    <property type="entry name" value="Nucleic acid-binding proteins"/>
    <property type="match status" value="1"/>
</dbReference>
<evidence type="ECO:0000256" key="6">
    <source>
        <dbReference type="ARBA" id="ARBA00022884"/>
    </source>
</evidence>
<evidence type="ECO:0000256" key="5">
    <source>
        <dbReference type="ARBA" id="ARBA00022842"/>
    </source>
</evidence>
<dbReference type="RefSeq" id="WP_221280713.1">
    <property type="nucleotide sequence ID" value="NZ_AP024814.1"/>
</dbReference>
<dbReference type="InterPro" id="IPR036456">
    <property type="entry name" value="PNPase_PH_RNA-bd_sf"/>
</dbReference>
<gene>
    <name evidence="10" type="primary">pnp</name>
    <name evidence="10" type="ORF">NHP190003_07030</name>
</gene>
<dbReference type="Pfam" id="PF00575">
    <property type="entry name" value="S1"/>
    <property type="match status" value="1"/>
</dbReference>
<dbReference type="InterPro" id="IPR012162">
    <property type="entry name" value="PNPase"/>
</dbReference>
<dbReference type="Pfam" id="PF00013">
    <property type="entry name" value="KH_1"/>
    <property type="match status" value="1"/>
</dbReference>
<dbReference type="PANTHER" id="PTHR11252:SF0">
    <property type="entry name" value="POLYRIBONUCLEOTIDE NUCLEOTIDYLTRANSFERASE 1, MITOCHONDRIAL"/>
    <property type="match status" value="1"/>
</dbReference>
<dbReference type="SUPFAM" id="SSF50249">
    <property type="entry name" value="Nucleic acid-binding proteins"/>
    <property type="match status" value="1"/>
</dbReference>